<evidence type="ECO:0000256" key="6">
    <source>
        <dbReference type="ARBA" id="ARBA00022490"/>
    </source>
</evidence>
<dbReference type="GO" id="GO:0005794">
    <property type="term" value="C:Golgi apparatus"/>
    <property type="evidence" value="ECO:0007669"/>
    <property type="project" value="UniProtKB-SubCell"/>
</dbReference>
<feature type="compositionally biased region" description="Low complexity" evidence="11">
    <location>
        <begin position="223"/>
        <end position="233"/>
    </location>
</feature>
<dbReference type="AlphaFoldDB" id="A0A8K0KJ54"/>
<dbReference type="EMBL" id="KZ308999">
    <property type="protein sequence ID" value="KAG8236221.1"/>
    <property type="molecule type" value="Genomic_DNA"/>
</dbReference>
<dbReference type="Gene3D" id="1.20.1270.60">
    <property type="entry name" value="Arfaptin homology (AH) domain/BAR domain"/>
    <property type="match status" value="1"/>
</dbReference>
<organism evidence="13 14">
    <name type="scientific">Ladona fulva</name>
    <name type="common">Scarce chaser dragonfly</name>
    <name type="synonym">Libellula fulva</name>
    <dbReference type="NCBI Taxonomy" id="123851"/>
    <lineage>
        <taxon>Eukaryota</taxon>
        <taxon>Metazoa</taxon>
        <taxon>Ecdysozoa</taxon>
        <taxon>Arthropoda</taxon>
        <taxon>Hexapoda</taxon>
        <taxon>Insecta</taxon>
        <taxon>Pterygota</taxon>
        <taxon>Palaeoptera</taxon>
        <taxon>Odonata</taxon>
        <taxon>Epiprocta</taxon>
        <taxon>Anisoptera</taxon>
        <taxon>Libelluloidea</taxon>
        <taxon>Libellulidae</taxon>
        <taxon>Ladona</taxon>
    </lineage>
</organism>
<dbReference type="FunFam" id="1.20.1270.60:FF:000022">
    <property type="entry name" value="Sorting nexin 3 protein"/>
    <property type="match status" value="1"/>
</dbReference>
<dbReference type="Proteomes" id="UP000792457">
    <property type="component" value="Unassembled WGS sequence"/>
</dbReference>
<comment type="similarity">
    <text evidence="4">Belongs to the sorting nexin family.</text>
</comment>
<evidence type="ECO:0000256" key="7">
    <source>
        <dbReference type="ARBA" id="ARBA00022553"/>
    </source>
</evidence>
<dbReference type="GO" id="GO:0010008">
    <property type="term" value="C:endosome membrane"/>
    <property type="evidence" value="ECO:0007669"/>
    <property type="project" value="TreeGrafter"/>
</dbReference>
<keyword evidence="9" id="KW-0333">Golgi apparatus</keyword>
<evidence type="ECO:0000256" key="8">
    <source>
        <dbReference type="ARBA" id="ARBA00022927"/>
    </source>
</evidence>
<evidence type="ECO:0000256" key="10">
    <source>
        <dbReference type="ARBA" id="ARBA00023136"/>
    </source>
</evidence>
<dbReference type="CDD" id="cd06859">
    <property type="entry name" value="PX_SNX1_2_like"/>
    <property type="match status" value="1"/>
</dbReference>
<keyword evidence="10" id="KW-0472">Membrane</keyword>
<dbReference type="InterPro" id="IPR027267">
    <property type="entry name" value="AH/BAR_dom_sf"/>
</dbReference>
<reference evidence="13" key="1">
    <citation type="submission" date="2013-04" db="EMBL/GenBank/DDBJ databases">
        <authorList>
            <person name="Qu J."/>
            <person name="Murali S.C."/>
            <person name="Bandaranaike D."/>
            <person name="Bellair M."/>
            <person name="Blankenburg K."/>
            <person name="Chao H."/>
            <person name="Dinh H."/>
            <person name="Doddapaneni H."/>
            <person name="Downs B."/>
            <person name="Dugan-Rocha S."/>
            <person name="Elkadiri S."/>
            <person name="Gnanaolivu R.D."/>
            <person name="Hernandez B."/>
            <person name="Javaid M."/>
            <person name="Jayaseelan J.C."/>
            <person name="Lee S."/>
            <person name="Li M."/>
            <person name="Ming W."/>
            <person name="Munidasa M."/>
            <person name="Muniz J."/>
            <person name="Nguyen L."/>
            <person name="Ongeri F."/>
            <person name="Osuji N."/>
            <person name="Pu L.-L."/>
            <person name="Puazo M."/>
            <person name="Qu C."/>
            <person name="Quiroz J."/>
            <person name="Raj R."/>
            <person name="Weissenberger G."/>
            <person name="Xin Y."/>
            <person name="Zou X."/>
            <person name="Han Y."/>
            <person name="Richards S."/>
            <person name="Worley K."/>
            <person name="Muzny D."/>
            <person name="Gibbs R."/>
        </authorList>
    </citation>
    <scope>NUCLEOTIDE SEQUENCE</scope>
    <source>
        <strain evidence="13">Sampled in the wild</strain>
    </source>
</reference>
<keyword evidence="6" id="KW-0963">Cytoplasm</keyword>
<dbReference type="Gene3D" id="3.30.1520.10">
    <property type="entry name" value="Phox-like domain"/>
    <property type="match status" value="1"/>
</dbReference>
<feature type="region of interest" description="Disordered" evidence="11">
    <location>
        <begin position="219"/>
        <end position="247"/>
    </location>
</feature>
<feature type="compositionally biased region" description="Polar residues" evidence="11">
    <location>
        <begin position="98"/>
        <end position="112"/>
    </location>
</feature>
<proteinExistence type="inferred from homology"/>
<dbReference type="PANTHER" id="PTHR10555">
    <property type="entry name" value="SORTING NEXIN"/>
    <property type="match status" value="1"/>
</dbReference>
<feature type="compositionally biased region" description="Gly residues" evidence="11">
    <location>
        <begin position="234"/>
        <end position="246"/>
    </location>
</feature>
<evidence type="ECO:0000256" key="4">
    <source>
        <dbReference type="ARBA" id="ARBA00010883"/>
    </source>
</evidence>
<keyword evidence="5" id="KW-0813">Transport</keyword>
<dbReference type="GO" id="GO:0034498">
    <property type="term" value="P:early endosome to Golgi transport"/>
    <property type="evidence" value="ECO:0007669"/>
    <property type="project" value="TreeGrafter"/>
</dbReference>
<dbReference type="PANTHER" id="PTHR10555:SF170">
    <property type="entry name" value="FI18122P1"/>
    <property type="match status" value="1"/>
</dbReference>
<evidence type="ECO:0000313" key="13">
    <source>
        <dbReference type="EMBL" id="KAG8236221.1"/>
    </source>
</evidence>
<dbReference type="CDD" id="cd07623">
    <property type="entry name" value="BAR_SNX1_2"/>
    <property type="match status" value="1"/>
</dbReference>
<dbReference type="SUPFAM" id="SSF103657">
    <property type="entry name" value="BAR/IMD domain-like"/>
    <property type="match status" value="1"/>
</dbReference>
<keyword evidence="14" id="KW-1185">Reference proteome</keyword>
<dbReference type="GO" id="GO:0005829">
    <property type="term" value="C:cytosol"/>
    <property type="evidence" value="ECO:0007669"/>
    <property type="project" value="GOC"/>
</dbReference>
<feature type="domain" description="PX" evidence="12">
    <location>
        <begin position="137"/>
        <end position="287"/>
    </location>
</feature>
<feature type="compositionally biased region" description="Polar residues" evidence="11">
    <location>
        <begin position="39"/>
        <end position="52"/>
    </location>
</feature>
<protein>
    <recommendedName>
        <fullName evidence="12">PX domain-containing protein</fullName>
    </recommendedName>
</protein>
<evidence type="ECO:0000256" key="3">
    <source>
        <dbReference type="ARBA" id="ARBA00004555"/>
    </source>
</evidence>
<keyword evidence="7" id="KW-0597">Phosphoprotein</keyword>
<accession>A0A8K0KJ54</accession>
<evidence type="ECO:0000256" key="2">
    <source>
        <dbReference type="ARBA" id="ARBA00004496"/>
    </source>
</evidence>
<comment type="subcellular location">
    <subcellularLocation>
        <location evidence="2">Cytoplasm</location>
    </subcellularLocation>
    <subcellularLocation>
        <location evidence="3">Golgi apparatus</location>
    </subcellularLocation>
    <subcellularLocation>
        <location evidence="1">Membrane</location>
        <topology evidence="1">Peripheral membrane protein</topology>
        <orientation evidence="1">Cytoplasmic side</orientation>
    </subcellularLocation>
</comment>
<dbReference type="GO" id="GO:0098796">
    <property type="term" value="C:membrane protein complex"/>
    <property type="evidence" value="ECO:0007669"/>
    <property type="project" value="UniProtKB-ARBA"/>
</dbReference>
<dbReference type="Pfam" id="PF00787">
    <property type="entry name" value="PX"/>
    <property type="match status" value="1"/>
</dbReference>
<feature type="region of interest" description="Disordered" evidence="11">
    <location>
        <begin position="39"/>
        <end position="134"/>
    </location>
</feature>
<gene>
    <name evidence="13" type="ORF">J437_LFUL016789</name>
</gene>
<dbReference type="Pfam" id="PF09325">
    <property type="entry name" value="Vps5"/>
    <property type="match status" value="1"/>
</dbReference>
<dbReference type="GO" id="GO:0015031">
    <property type="term" value="P:protein transport"/>
    <property type="evidence" value="ECO:0007669"/>
    <property type="project" value="UniProtKB-KW"/>
</dbReference>
<evidence type="ECO:0000256" key="1">
    <source>
        <dbReference type="ARBA" id="ARBA00004287"/>
    </source>
</evidence>
<name>A0A8K0KJ54_LADFU</name>
<dbReference type="SUPFAM" id="SSF64268">
    <property type="entry name" value="PX domain"/>
    <property type="match status" value="1"/>
</dbReference>
<evidence type="ECO:0000313" key="14">
    <source>
        <dbReference type="Proteomes" id="UP000792457"/>
    </source>
</evidence>
<dbReference type="OrthoDB" id="271164at2759"/>
<dbReference type="PROSITE" id="PS50195">
    <property type="entry name" value="PX"/>
    <property type="match status" value="1"/>
</dbReference>
<reference evidence="13" key="2">
    <citation type="submission" date="2017-10" db="EMBL/GenBank/DDBJ databases">
        <title>Ladona fulva Genome sequencing and assembly.</title>
        <authorList>
            <person name="Murali S."/>
            <person name="Richards S."/>
            <person name="Bandaranaike D."/>
            <person name="Bellair M."/>
            <person name="Blankenburg K."/>
            <person name="Chao H."/>
            <person name="Dinh H."/>
            <person name="Doddapaneni H."/>
            <person name="Dugan-Rocha S."/>
            <person name="Elkadiri S."/>
            <person name="Gnanaolivu R."/>
            <person name="Hernandez B."/>
            <person name="Skinner E."/>
            <person name="Javaid M."/>
            <person name="Lee S."/>
            <person name="Li M."/>
            <person name="Ming W."/>
            <person name="Munidasa M."/>
            <person name="Muniz J."/>
            <person name="Nguyen L."/>
            <person name="Hughes D."/>
            <person name="Osuji N."/>
            <person name="Pu L.-L."/>
            <person name="Puazo M."/>
            <person name="Qu C."/>
            <person name="Quiroz J."/>
            <person name="Raj R."/>
            <person name="Weissenberger G."/>
            <person name="Xin Y."/>
            <person name="Zou X."/>
            <person name="Han Y."/>
            <person name="Worley K."/>
            <person name="Muzny D."/>
            <person name="Gibbs R."/>
        </authorList>
    </citation>
    <scope>NUCLEOTIDE SEQUENCE</scope>
    <source>
        <strain evidence="13">Sampled in the wild</strain>
    </source>
</reference>
<comment type="caution">
    <text evidence="13">The sequence shown here is derived from an EMBL/GenBank/DDBJ whole genome shotgun (WGS) entry which is preliminary data.</text>
</comment>
<sequence>MSTCEGNMAEFREPPPLCDSEKICREDDNDDLFVSAVESQVSNVRASPTHSPFENGEEIDLKREEKPEDDPLFTDAFNGDDPFASNTPPDIGRLEISQGETKNSGWSGSQGKNRQEEPEEEEVPKPKMPVPIPPSQQTIEITVLVDQKVGDGVGAYMRYLVSTCTNIPFFRRPKSEVTRRFSDFLGLHNKLVAKYLRSGRIIPPAPEKSIVGMTKIKMSSSLSPTDQPGTTSPGSGGSSVGSGSGGLDFVERRRAALERYLRRTVNHPTLLVDPDVRDFLETEGELPKATNTSAMSGAGMLRLFNKVGGTVNKMTYKMEENDLWFEEKVQEIESLEGAVRELLSATEALVMHRRDLAVATGALARSAAVLSNCEEHTSLSRSLSQLADIEEKIEILHYEQANSDSSLLCELMKDYVALIGAVKEVFHERVKVFQNWQHSQATLTKKREAKAKLEISGKTEKSSQAAEEWEAKVERGREEFTNISQMIKREMEMFESQRVKDFKETLIKYLENLLGHQQQLIKYWEIFLPEAKAIA</sequence>
<evidence type="ECO:0000256" key="11">
    <source>
        <dbReference type="SAM" id="MobiDB-lite"/>
    </source>
</evidence>
<evidence type="ECO:0000256" key="9">
    <source>
        <dbReference type="ARBA" id="ARBA00023034"/>
    </source>
</evidence>
<keyword evidence="8" id="KW-0653">Protein transport</keyword>
<dbReference type="InterPro" id="IPR015404">
    <property type="entry name" value="Vps5_C"/>
</dbReference>
<dbReference type="GO" id="GO:0035091">
    <property type="term" value="F:phosphatidylinositol binding"/>
    <property type="evidence" value="ECO:0007669"/>
    <property type="project" value="InterPro"/>
</dbReference>
<evidence type="ECO:0000256" key="5">
    <source>
        <dbReference type="ARBA" id="ARBA00022448"/>
    </source>
</evidence>
<dbReference type="InterPro" id="IPR036871">
    <property type="entry name" value="PX_dom_sf"/>
</dbReference>
<dbReference type="SMART" id="SM00312">
    <property type="entry name" value="PX"/>
    <property type="match status" value="1"/>
</dbReference>
<dbReference type="InterPro" id="IPR001683">
    <property type="entry name" value="PX_dom"/>
</dbReference>
<evidence type="ECO:0000259" key="12">
    <source>
        <dbReference type="PROSITE" id="PS50195"/>
    </source>
</evidence>